<proteinExistence type="predicted"/>
<organism evidence="1 2">
    <name type="scientific">Nocardia kruczakiae</name>
    <dbReference type="NCBI Taxonomy" id="261477"/>
    <lineage>
        <taxon>Bacteria</taxon>
        <taxon>Bacillati</taxon>
        <taxon>Actinomycetota</taxon>
        <taxon>Actinomycetes</taxon>
        <taxon>Mycobacteriales</taxon>
        <taxon>Nocardiaceae</taxon>
        <taxon>Nocardia</taxon>
    </lineage>
</organism>
<dbReference type="EMBL" id="JAVDWW010000005">
    <property type="protein sequence ID" value="MDR7169865.1"/>
    <property type="molecule type" value="Genomic_DNA"/>
</dbReference>
<evidence type="ECO:0000313" key="1">
    <source>
        <dbReference type="EMBL" id="MDR7169865.1"/>
    </source>
</evidence>
<gene>
    <name evidence="1" type="ORF">J2W56_003609</name>
</gene>
<evidence type="ECO:0000313" key="2">
    <source>
        <dbReference type="Proteomes" id="UP001251217"/>
    </source>
</evidence>
<protein>
    <submittedName>
        <fullName evidence="1">Uncharacterized protein</fullName>
    </submittedName>
</protein>
<dbReference type="Proteomes" id="UP001251217">
    <property type="component" value="Unassembled WGS sequence"/>
</dbReference>
<keyword evidence="2" id="KW-1185">Reference proteome</keyword>
<comment type="caution">
    <text evidence="1">The sequence shown here is derived from an EMBL/GenBank/DDBJ whole genome shotgun (WGS) entry which is preliminary data.</text>
</comment>
<accession>A0ABU1XH41</accession>
<reference evidence="1 2" key="1">
    <citation type="submission" date="2023-07" db="EMBL/GenBank/DDBJ databases">
        <title>Sorghum-associated microbial communities from plants grown in Nebraska, USA.</title>
        <authorList>
            <person name="Schachtman D."/>
        </authorList>
    </citation>
    <scope>NUCLEOTIDE SEQUENCE [LARGE SCALE GENOMIC DNA]</scope>
    <source>
        <strain evidence="1 2">4272</strain>
    </source>
</reference>
<name>A0ABU1XH41_9NOCA</name>
<sequence>MASRSGRRGERVRLIRDRLGACVLRRAPKLIALTAGWGVRCRAITSPTVVERLFAAAQNAGKSLAVAPAASVFMS</sequence>